<dbReference type="InterPro" id="IPR011010">
    <property type="entry name" value="DNA_brk_join_enz"/>
</dbReference>
<sequence length="778" mass="86945">MTASCPSAVTGRTTMCRTCEKSWTPSALTREEFAATFTPAPERRLGGLPERCRLTREGLRCRRETYCWGLCQAHATACTMWKRADPARTVEQWLATTKAQPREPLPQCPVLGCLREQADPVGLCGLHRTRWKTEHSGKKPFGDIGAWAAKQAPYVAMNAFSLAPLGDVLRLEFLYGLQQRDDRGGKIDPQAVRWAVKHLQDLPSLALADAVHKDPVRMGANSNGVAIIREVAWAVDVAFEGFRGIDPADKRTWDLVAVGVPSSASRNGRRRQAGKIDFNDFAQPWLRELTWEWARAMRPSSSDLGRNMRACKIASQALSQRRGGGMDPAALQFADMTAVAEAFRRLLKQDGTDISNKHRRDLLASFNDVLDFGRRAGLLDRMSGSFTRHSCHRIIADEANEDEIGKAIPESVIRQLDTHVDQLGAGFVYGLMRSQDVEAMFQAAYGILRDTGRRPLEVSSLRVDCLEAEGDGYSLVWNNRKGRRNRRRLPIPTDTAQYILEWRERRMRLSVPPRSKDYLFPAITNDSADPHLSSGNLGRAIRAWVDSIPVLHSEILSGNGTPLPFSRPLIYPYAFRHSYAQRHADAGIDLDVLRQLMDHKSVQTTMGYYKVSLKRKRAAVNTMRLHVIDRHGDPAPMPSSTAYEARSVAVPFGNCKEPSNIKAGGKACAIRFQCAGCGFYRPDPSFMPAVEDHIRSLKADREAARAMDAADFVVRNLDEQVDAFKDVVDRMRKRMDSLSPEERAEIEEASKALRKSRAAEAGRVLLPLTVIKREEADA</sequence>
<reference evidence="3 4" key="1">
    <citation type="journal article" date="2020" name="Int. J. Syst. Evol. Microbiol.">
        <title>Reclassification of Streptomyces castelarensis and Streptomyces sporoclivatus as later heterotypic synonyms of Streptomyces antimycoticus.</title>
        <authorList>
            <person name="Komaki H."/>
            <person name="Tamura T."/>
        </authorList>
    </citation>
    <scope>NUCLEOTIDE SEQUENCE [LARGE SCALE GENOMIC DNA]</scope>
    <source>
        <strain evidence="3 4">NBRC 100767</strain>
    </source>
</reference>
<protein>
    <submittedName>
        <fullName evidence="3">Transposase</fullName>
    </submittedName>
</protein>
<dbReference type="InterPro" id="IPR013762">
    <property type="entry name" value="Integrase-like_cat_sf"/>
</dbReference>
<accession>A0A499ULL9</accession>
<evidence type="ECO:0000313" key="4">
    <source>
        <dbReference type="Proteomes" id="UP000463951"/>
    </source>
</evidence>
<dbReference type="PANTHER" id="PTHR30349">
    <property type="entry name" value="PHAGE INTEGRASE-RELATED"/>
    <property type="match status" value="1"/>
</dbReference>
<dbReference type="GO" id="GO:0006310">
    <property type="term" value="P:DNA recombination"/>
    <property type="evidence" value="ECO:0007669"/>
    <property type="project" value="UniProtKB-KW"/>
</dbReference>
<keyword evidence="1" id="KW-0233">DNA recombination</keyword>
<dbReference type="CDD" id="cd00397">
    <property type="entry name" value="DNA_BRE_C"/>
    <property type="match status" value="1"/>
</dbReference>
<evidence type="ECO:0000313" key="3">
    <source>
        <dbReference type="EMBL" id="BBJ42673.1"/>
    </source>
</evidence>
<dbReference type="PROSITE" id="PS51898">
    <property type="entry name" value="TYR_RECOMBINASE"/>
    <property type="match status" value="1"/>
</dbReference>
<dbReference type="InterPro" id="IPR002104">
    <property type="entry name" value="Integrase_catalytic"/>
</dbReference>
<organism evidence="3 4">
    <name type="scientific">Streptomyces antimycoticus</name>
    <dbReference type="NCBI Taxonomy" id="68175"/>
    <lineage>
        <taxon>Bacteria</taxon>
        <taxon>Bacillati</taxon>
        <taxon>Actinomycetota</taxon>
        <taxon>Actinomycetes</taxon>
        <taxon>Kitasatosporales</taxon>
        <taxon>Streptomycetaceae</taxon>
        <taxon>Streptomyces</taxon>
        <taxon>Streptomyces violaceusniger group</taxon>
    </lineage>
</organism>
<gene>
    <name evidence="3" type="ORF">SSPO_053910</name>
</gene>
<feature type="domain" description="Tyr recombinase" evidence="2">
    <location>
        <begin position="403"/>
        <end position="621"/>
    </location>
</feature>
<dbReference type="GO" id="GO:0015074">
    <property type="term" value="P:DNA integration"/>
    <property type="evidence" value="ECO:0007669"/>
    <property type="project" value="InterPro"/>
</dbReference>
<dbReference type="Proteomes" id="UP000463951">
    <property type="component" value="Chromosome"/>
</dbReference>
<dbReference type="InterPro" id="IPR050090">
    <property type="entry name" value="Tyrosine_recombinase_XerCD"/>
</dbReference>
<dbReference type="SUPFAM" id="SSF56349">
    <property type="entry name" value="DNA breaking-rejoining enzymes"/>
    <property type="match status" value="1"/>
</dbReference>
<dbReference type="Pfam" id="PF00589">
    <property type="entry name" value="Phage_integrase"/>
    <property type="match status" value="1"/>
</dbReference>
<dbReference type="GO" id="GO:0003677">
    <property type="term" value="F:DNA binding"/>
    <property type="evidence" value="ECO:0007669"/>
    <property type="project" value="InterPro"/>
</dbReference>
<evidence type="ECO:0000256" key="1">
    <source>
        <dbReference type="ARBA" id="ARBA00023172"/>
    </source>
</evidence>
<name>A0A499ULL9_9ACTN</name>
<proteinExistence type="predicted"/>
<dbReference type="Gene3D" id="1.10.443.10">
    <property type="entry name" value="Intergrase catalytic core"/>
    <property type="match status" value="1"/>
</dbReference>
<evidence type="ECO:0000259" key="2">
    <source>
        <dbReference type="PROSITE" id="PS51898"/>
    </source>
</evidence>
<dbReference type="AlphaFoldDB" id="A0A499ULL9"/>
<dbReference type="EMBL" id="AP019620">
    <property type="protein sequence ID" value="BBJ42673.1"/>
    <property type="molecule type" value="Genomic_DNA"/>
</dbReference>